<proteinExistence type="inferred from homology"/>
<dbReference type="FunFam" id="2.170.40.20:FF:000003">
    <property type="entry name" value="Envelope glycoprotein gp160"/>
    <property type="match status" value="1"/>
</dbReference>
<dbReference type="InterPro" id="IPR000328">
    <property type="entry name" value="GP41-like"/>
</dbReference>
<keyword evidence="12 32" id="KW-1162">Viral penetration into host cytoplasm</keyword>
<keyword evidence="31 32" id="KW-1160">Virus entry into host cell</keyword>
<evidence type="ECO:0000256" key="17">
    <source>
        <dbReference type="ARBA" id="ARBA00022804"/>
    </source>
</evidence>
<dbReference type="SUPFAM" id="SSF56502">
    <property type="entry name" value="gp120 core"/>
    <property type="match status" value="2"/>
</dbReference>
<evidence type="ECO:0000256" key="19">
    <source>
        <dbReference type="ARBA" id="ARBA00022870"/>
    </source>
</evidence>
<comment type="miscellaneous">
    <text evidence="32">HIV-1 lineages are divided in three main groups, M (for Major), O (for Outlier), and N (for New, or Non-M, Non-O). The vast majority of strains found worldwide belong to the group M. Group O seems to be endemic to and largely confined to Cameroon and neighboring countries in West Central Africa, where these viruses represent a small minority of HIV-1 strains. The group N is represented by a limited number of isolates from Cameroonian persons. The group M is further subdivided in 9 clades or subtypes (A to D, F to H, J and K).</text>
</comment>
<dbReference type="GO" id="GO:0075512">
    <property type="term" value="P:clathrin-dependent endocytosis of virus by host cell"/>
    <property type="evidence" value="ECO:0007669"/>
    <property type="project" value="UniProtKB-UniRule"/>
</dbReference>
<keyword evidence="22 32" id="KW-1133">Transmembrane helix</keyword>
<comment type="subcellular location">
    <subcellularLocation>
        <location evidence="3">Host cell membrane</location>
        <topology evidence="3">Peripheral membrane protein</topology>
    </subcellularLocation>
    <subcellularLocation>
        <location evidence="1">Host cell membrane</location>
        <topology evidence="1">Single-pass type I membrane protein</topology>
    </subcellularLocation>
    <subcellularLocation>
        <location evidence="2">Host endosome membrane</location>
        <topology evidence="2">Peripheral membrane protein</topology>
    </subcellularLocation>
    <subcellularLocation>
        <location evidence="5">Host endosome membrane</location>
        <topology evidence="5">Single-pass type I membrane protein</topology>
    </subcellularLocation>
    <subcellularLocation>
        <location evidence="6">Virion membrane</location>
        <topology evidence="6">Peripheral membrane protein</topology>
    </subcellularLocation>
    <subcellularLocation>
        <location evidence="4">Virion membrane</location>
        <topology evidence="4">Single-pass type I membrane protein</topology>
    </subcellularLocation>
</comment>
<evidence type="ECO:0000256" key="29">
    <source>
        <dbReference type="ARBA" id="ARBA00023280"/>
    </source>
</evidence>
<feature type="transmembrane region" description="Helical" evidence="33">
    <location>
        <begin position="13"/>
        <end position="39"/>
    </location>
</feature>
<evidence type="ECO:0000256" key="3">
    <source>
        <dbReference type="ARBA" id="ARBA00004505"/>
    </source>
</evidence>
<comment type="domain">
    <text evidence="32 33">The 17 amino acids long immunosuppressive region is present in many retroviral envelope proteins. Synthetic peptides derived from this relatively conserved sequence inhibit immune function in vitro and in vivo.</text>
</comment>
<keyword evidence="7 32" id="KW-1168">Fusion of virus membrane with host membrane</keyword>
<comment type="PTM">
    <text evidence="32">Highly glycosylated by host. The high number of glycan on the protein is reffered to as 'glycan shield' because it contributes to hide protein sequence from adaptive immune system.</text>
</comment>
<feature type="transmembrane region" description="Helical" evidence="33">
    <location>
        <begin position="522"/>
        <end position="545"/>
    </location>
</feature>
<keyword evidence="16 32" id="KW-0732">Signal</keyword>
<evidence type="ECO:0000256" key="10">
    <source>
        <dbReference type="ARBA" id="ARBA00022570"/>
    </source>
</evidence>
<comment type="function">
    <text evidence="32">Transmembrane protein gp41: Acts as a class I viral fusion protein. Under the current model, the protein has at least 3 conformational states: pre-fusion native state, pre-hairpin intermediate state, and post-fusion hairpin state. During fusion of viral and target intracellular membranes, the coiled coil regions (heptad repeats) assume a trimer-of-hairpins structure, positioning the fusion peptide in close proximity to the C-terminal region of the ectodomain. The formation of this structure appears to drive apposition and subsequent fusion of viral and target cell membranes. Complete fusion occurs in host cell endosomes and is dynamin-dependent, however some lipid transfer might occur at the plasma membrane. The virus undergoes clathrin-dependent internalization long before endosomal fusion, thus minimizing the surface exposure of conserved viral epitopes during fusion and reducing the efficacy of inhibitors targeting these epitopes. Membranes fusion leads to delivery of the nucleocapsid into the cytoplasm.</text>
</comment>
<dbReference type="FunFam" id="2.170.40.20:FF:000004">
    <property type="entry name" value="Envelope glycoprotein gp160"/>
    <property type="match status" value="1"/>
</dbReference>
<comment type="domain">
    <text evidence="32">The YXXL motif is involved in determining the exact site of viral release at the surface of infected mononuclear cells and promotes endocytosis. YXXL and di-leucine endocytosis motifs interact directly or indirectly with the clathrin adapter complexes, opperate independently, and their activities are not additive.</text>
</comment>
<keyword evidence="19 32" id="KW-1043">Host membrane</keyword>
<feature type="region of interest" description="Disordered" evidence="34">
    <location>
        <begin position="136"/>
        <end position="156"/>
    </location>
</feature>
<evidence type="ECO:0000256" key="33">
    <source>
        <dbReference type="RuleBase" id="RU363095"/>
    </source>
</evidence>
<feature type="disulfide bond" evidence="32">
    <location>
        <begin position="51"/>
        <end position="71"/>
    </location>
</feature>
<comment type="function">
    <text evidence="32">Envelope glycoprotein gp160: Oligomerizes in the host endoplasmic reticulum into predominantly trimers. In a second time, gp160 transits in the host Golgi, where glycosylation is completed. The precursor is then proteolytically cleaved in the trans-Golgi and thereby activated by cellular furin or furin-like proteases to produce gp120 and gp41.</text>
</comment>
<protein>
    <recommendedName>
        <fullName evidence="32">Envelope glycoprotein gp160</fullName>
    </recommendedName>
    <alternativeName>
        <fullName evidence="32">Env polyprotein</fullName>
    </alternativeName>
    <component>
        <recommendedName>
            <fullName evidence="32">Surface protein gp120</fullName>
            <shortName evidence="32">SU</shortName>
        </recommendedName>
        <alternativeName>
            <fullName evidence="32">Glycoprotein 120</fullName>
            <shortName evidence="32">gp120</shortName>
        </alternativeName>
    </component>
    <component>
        <recommendedName>
            <fullName evidence="32">Transmembrane protein gp41</fullName>
            <shortName evidence="32">TM</shortName>
        </recommendedName>
        <alternativeName>
            <fullName evidence="32">Glycoprotein 41</fullName>
            <shortName evidence="32">gp41</shortName>
        </alternativeName>
    </component>
</protein>
<evidence type="ECO:0000256" key="20">
    <source>
        <dbReference type="ARBA" id="ARBA00022879"/>
    </source>
</evidence>
<feature type="disulfide bond" evidence="32">
    <location>
        <begin position="244"/>
        <end position="255"/>
    </location>
</feature>
<feature type="coiled-coil region" evidence="32">
    <location>
        <begin position="643"/>
        <end position="677"/>
    </location>
</feature>
<feature type="lipid moiety-binding region" description="S-palmitoyl cysteine; by host" evidence="32">
    <location>
        <position position="774"/>
    </location>
</feature>
<evidence type="ECO:0000256" key="12">
    <source>
        <dbReference type="ARBA" id="ARBA00022595"/>
    </source>
</evidence>
<dbReference type="GO" id="GO:1903908">
    <property type="term" value="P:positive regulation of plasma membrane raft polarization"/>
    <property type="evidence" value="ECO:0007669"/>
    <property type="project" value="UniProtKB-UniRule"/>
</dbReference>
<keyword evidence="27 32" id="KW-1015">Disulfide bond</keyword>
<comment type="caution">
    <text evidence="32 33">Lacks conserved residue(s) required for the propagation of feature annotation.</text>
</comment>
<dbReference type="GO" id="GO:0019031">
    <property type="term" value="C:viral envelope"/>
    <property type="evidence" value="ECO:0007669"/>
    <property type="project" value="UniProtKB-KW"/>
</dbReference>
<dbReference type="Gene3D" id="1.10.287.210">
    <property type="match status" value="1"/>
</dbReference>
<name>D7S1K3_HV1</name>
<evidence type="ECO:0000256" key="28">
    <source>
        <dbReference type="ARBA" id="ARBA00023180"/>
    </source>
</evidence>
<feature type="transmembrane region" description="Helical" evidence="33">
    <location>
        <begin position="688"/>
        <end position="709"/>
    </location>
</feature>
<evidence type="ECO:0000256" key="11">
    <source>
        <dbReference type="ARBA" id="ARBA00022581"/>
    </source>
</evidence>
<dbReference type="InterPro" id="IPR037527">
    <property type="entry name" value="Gp160"/>
</dbReference>
<dbReference type="InterPro" id="IPR036377">
    <property type="entry name" value="Gp120_core_sf"/>
</dbReference>
<comment type="domain">
    <text evidence="32">Some of the most genetically diverse regions of the viral genome are present in Env. They are called variable regions 1 through 5 (V1 through V5). Coreceptor usage of gp120 is determined mainly by the primary structure of the third variable region (V3) in the outer domain of gp120. The sequence of V3 determines which coreceptor, CCR5 and/or CXCR4 (corresponding to R5/macrophage, X4/T cell and R5X4/T cell and macrophage tropism), is used to trigger the fusion potential of the Env complex, and hence which cells the virus can infect. Binding to CCR5 involves a region adjacent in addition to V3.</text>
</comment>
<keyword evidence="20 32" id="KW-0261">Viral envelope protein</keyword>
<evidence type="ECO:0000256" key="9">
    <source>
        <dbReference type="ARBA" id="ARBA00022511"/>
    </source>
</evidence>
<dbReference type="GO" id="GO:0016020">
    <property type="term" value="C:membrane"/>
    <property type="evidence" value="ECO:0007669"/>
    <property type="project" value="UniProtKB-UniRule"/>
</dbReference>
<dbReference type="HAMAP" id="MF_04083">
    <property type="entry name" value="HIV_ENV"/>
    <property type="match status" value="1"/>
</dbReference>
<feature type="disulfide bond" evidence="32">
    <location>
        <begin position="608"/>
        <end position="614"/>
    </location>
</feature>
<evidence type="ECO:0000256" key="31">
    <source>
        <dbReference type="ARBA" id="ARBA00023296"/>
    </source>
</evidence>
<feature type="compositionally biased region" description="Basic and acidic residues" evidence="34">
    <location>
        <begin position="736"/>
        <end position="752"/>
    </location>
</feature>
<comment type="domain">
    <text evidence="32">The membrane proximal external region (MPER) present in gp41 is a tryptophan-rich region recognized by the antibodies 2F5, Z13, and 4E10. MPER seems to play a role in fusion.</text>
</comment>
<organism evidence="37">
    <name type="scientific">Human immunodeficiency virus type 1</name>
    <name type="common">HIV-1</name>
    <dbReference type="NCBI Taxonomy" id="11676"/>
    <lineage>
        <taxon>Viruses</taxon>
        <taxon>Riboviria</taxon>
        <taxon>Pararnavirae</taxon>
        <taxon>Artverviricota</taxon>
        <taxon>Revtraviricetes</taxon>
        <taxon>Ortervirales</taxon>
        <taxon>Retroviridae</taxon>
        <taxon>Orthoretrovirinae</taxon>
        <taxon>Lentivirus</taxon>
        <taxon>Lentivirus humimdef1</taxon>
    </lineage>
</organism>
<dbReference type="Gene3D" id="1.20.5.490">
    <property type="entry name" value="Single helix bin"/>
    <property type="match status" value="1"/>
</dbReference>
<keyword evidence="24 32" id="KW-0175">Coiled coil</keyword>
<evidence type="ECO:0000256" key="2">
    <source>
        <dbReference type="ARBA" id="ARBA00004433"/>
    </source>
</evidence>
<keyword evidence="13 32" id="KW-0165">Cleavage on pair of basic residues</keyword>
<accession>D7S1K3</accession>
<dbReference type="FunFam" id="1.10.287.210:FF:000001">
    <property type="entry name" value="Envelope glycoprotein gp160"/>
    <property type="match status" value="1"/>
</dbReference>
<evidence type="ECO:0000256" key="6">
    <source>
        <dbReference type="ARBA" id="ARBA00004650"/>
    </source>
</evidence>
<evidence type="ECO:0000259" key="36">
    <source>
        <dbReference type="Pfam" id="PF00517"/>
    </source>
</evidence>
<dbReference type="GO" id="GO:0020002">
    <property type="term" value="C:host cell plasma membrane"/>
    <property type="evidence" value="ECO:0007669"/>
    <property type="project" value="UniProtKB-SubCell"/>
</dbReference>
<dbReference type="EMBL" id="HM215335">
    <property type="protein sequence ID" value="ADI62279.1"/>
    <property type="molecule type" value="Genomic_DNA"/>
</dbReference>
<comment type="subcellular location">
    <molecule>Surface protein gp120</molecule>
    <subcellularLocation>
        <location evidence="32">Virion membrane</location>
        <topology evidence="32">Peripheral membrane protein</topology>
    </subcellularLocation>
    <subcellularLocation>
        <location evidence="32">Host cell membrane</location>
        <topology evidence="32">Peripheral membrane protein</topology>
    </subcellularLocation>
    <subcellularLocation>
        <location evidence="32">Host endosome membrane</location>
        <topology evidence="32">Single-pass type I membrane protein</topology>
    </subcellularLocation>
    <text evidence="32">The surface protein is not anchored to the viral envelope, but associates with the extravirion surface through its binding to TM. It is probably concentrated at the site of budding and incorporated into the virions possibly by contacts between the cytoplasmic tail of Env and the N-terminus of Gag.</text>
</comment>
<keyword evidence="29 32" id="KW-0899">Viral immunoevasion</keyword>
<evidence type="ECO:0000256" key="7">
    <source>
        <dbReference type="ARBA" id="ARBA00022506"/>
    </source>
</evidence>
<keyword evidence="10 32" id="KW-1165">Clathrin-mediated endocytosis of virus by host</keyword>
<comment type="domain">
    <text evidence="32">The CD4-binding region is targeted by the antibody b12.</text>
</comment>
<keyword evidence="30 32" id="KW-0449">Lipoprotein</keyword>
<keyword evidence="26 32" id="KW-0564">Palmitate</keyword>
<dbReference type="CDD" id="cd09909">
    <property type="entry name" value="HIV-1-like_HR1-HR2"/>
    <property type="match status" value="1"/>
</dbReference>
<feature type="short sequence motif" description="YXXL motif; contains endocytosis signal" evidence="32">
    <location>
        <begin position="722"/>
        <end position="725"/>
    </location>
</feature>
<dbReference type="GO" id="GO:0019064">
    <property type="term" value="P:fusion of virus membrane with host plasma membrane"/>
    <property type="evidence" value="ECO:0007669"/>
    <property type="project" value="UniProtKB-UniRule"/>
</dbReference>
<evidence type="ECO:0000256" key="13">
    <source>
        <dbReference type="ARBA" id="ARBA00022685"/>
    </source>
</evidence>
<dbReference type="GO" id="GO:0039654">
    <property type="term" value="P:fusion of virus membrane with host endosome membrane"/>
    <property type="evidence" value="ECO:0007669"/>
    <property type="project" value="UniProtKB-UniRule"/>
</dbReference>
<comment type="PTM">
    <text evidence="32">Palmitoylation of the transmembrane protein and of Env polyprotein (prior to its proteolytic cleavage) is essential for their association with host cell membrane lipid rafts. Palmitoylation is therefore required for envelope trafficking to classical lipid rafts, but not for viral replication.</text>
</comment>
<dbReference type="GO" id="GO:0044175">
    <property type="term" value="C:host cell endosome membrane"/>
    <property type="evidence" value="ECO:0007669"/>
    <property type="project" value="UniProtKB-SubCell"/>
</dbReference>
<feature type="chain" id="PRO_5023543598" description="Transmembrane protein gp41" evidence="32">
    <location>
        <begin position="522"/>
        <end position="866"/>
    </location>
</feature>
<feature type="chain" id="PRO_5023543599" description="Envelope glycoprotein gp160" evidence="32">
    <location>
        <begin position="30"/>
        <end position="866"/>
    </location>
</feature>
<comment type="similarity">
    <text evidence="32">Belongs to the HIV-1 env protein family.</text>
</comment>
<dbReference type="InterPro" id="IPR000777">
    <property type="entry name" value="HIV1_Gp120"/>
</dbReference>
<keyword evidence="17 32" id="KW-1161">Viral attachment to host cell</keyword>
<sequence>MRVRGVLRNYQQWWIWSSLGFWMICNVVGSLWVTVYYGVPVWKEAKTTLFCASDAKAYEREVHNVWATHACVPTDPNPQEMELKNVTENFNMWKNDMVDQMHEDVISLWDESLKSCVKLTPLCVTLYCTNVNSTAPNSTAATSTTTSSSTTSSSTTTATYNEMTNCSFNATTELRNKEKKEYALFYRLDVVKLNEESDSNSSNSNTYRLINCNTSTITQACPKVSFEPIPIHYCAPAGYAILKCNNETFNGTGPCNNVSTVQCTHGIKPVVSTQLLLNGSLAEKDIVIRSENLTNNAKIIIVSLNESVSINCTRPNNNTRKGIRIGPGQTFYATGEIIGNIREAHCNISREDWNKTLQRVGKKLEEHFPNKTIIFESHSGGDLEITTHSFNCGGEFFYCNTSALFNSTYNETYRYNATNDTNPTITLKCRIKQIINMWQEVGRAMYAPPIAGNITCRSNITGILLTRDGGPNSTNETFRPEGGDMRNNWRSELYKYKVVEIKPLGIAPTKAKRRVVEREKRAVGIGALFLGFLGAAGSTMGAASITLTVQARQLLSGIVQQQSNLLRAIEAQQHMLQLTVWGIKQLQARVLAIERYLQDQQLLGIWGCSGKLICTTAVPWNSSWSNKNITYIWGNMTWMQWEKEIDNYTGTIYRLLEESQNQQEKNEQELLELGKWDNLWNWFSIANWLWYIRLFIMIVGGLIGLRIIFTVISIVNRARQGYSPLSLQTLIPNPRGPDRPRGIEEEGGEQDKDRSIRLVSGFLALFWDDLRNLCLFSYRQLRDFILVTARVVETLGRRGWEALKYLGSLVQYWGLELKKSAISLLDRIAIAVAEGTDRIIELLQRIGRGIYHIPRRIRQGFEAALQ</sequence>
<evidence type="ECO:0000256" key="23">
    <source>
        <dbReference type="ARBA" id="ARBA00023046"/>
    </source>
</evidence>
<dbReference type="Pfam" id="PF00517">
    <property type="entry name" value="GP41"/>
    <property type="match status" value="1"/>
</dbReference>
<dbReference type="Pfam" id="PF00516">
    <property type="entry name" value="GP120"/>
    <property type="match status" value="1"/>
</dbReference>
<comment type="PTM">
    <text evidence="32">Specific enzymatic cleavages in vivo yield mature proteins. Envelope glycoproteins are synthesized as a inactive precursor that is heavily N-glycosylated and processed likely by host cell furin in the Golgi to yield the mature SU and TM proteins. The cleavage site between SU and TM requires the minimal sequence [KR]-X-[KR]-R. About 2 of the 9 disulfide bonds of gp41 are reduced by P4HB/PDI, following binding to CD4 receptor.</text>
</comment>
<feature type="region of interest" description="Immunosuppression" evidence="32">
    <location>
        <begin position="584"/>
        <end position="602"/>
    </location>
</feature>
<reference evidence="37" key="1">
    <citation type="journal article" date="2010" name="PLoS Comput. Biol.">
        <title>Genetic signatures in the envelope glycoproteins of HIV-1 that associate with broadly neutralizing antibodies.</title>
        <authorList>
            <person name="Gnanakaran S."/>
            <person name="Daniels M.G."/>
            <person name="Bhattacharya T."/>
            <person name="Lapedes A.S."/>
            <person name="Sethi A."/>
            <person name="Li M."/>
            <person name="Tang H."/>
            <person name="Greene K."/>
            <person name="Gao H."/>
            <person name="Haynes B.F."/>
            <person name="Cohen M.S."/>
            <person name="Shaw G.M."/>
            <person name="Seaman M.S."/>
            <person name="Kumar A."/>
            <person name="Gao F."/>
            <person name="Montefiori D.C."/>
            <person name="Korber B."/>
        </authorList>
    </citation>
    <scope>NUCLEOTIDE SEQUENCE</scope>
    <source>
        <strain evidence="37">6631.v3.c10</strain>
    </source>
</reference>
<keyword evidence="15 32" id="KW-0053">Apoptosis</keyword>
<keyword evidence="25 32" id="KW-0472">Membrane</keyword>
<keyword evidence="28 32" id="KW-0325">Glycoprotein</keyword>
<gene>
    <name evidence="32 37" type="primary">env</name>
</gene>
<evidence type="ECO:0000256" key="16">
    <source>
        <dbReference type="ARBA" id="ARBA00022729"/>
    </source>
</evidence>
<feature type="site" description="Cleavage; by host furin" evidence="32">
    <location>
        <begin position="521"/>
        <end position="522"/>
    </location>
</feature>
<evidence type="ECO:0000256" key="14">
    <source>
        <dbReference type="ARBA" id="ARBA00022692"/>
    </source>
</evidence>
<organismHost>
    <name type="scientific">Homo sapiens</name>
    <name type="common">Human</name>
    <dbReference type="NCBI Taxonomy" id="9606"/>
</organismHost>
<evidence type="ECO:0000256" key="26">
    <source>
        <dbReference type="ARBA" id="ARBA00023139"/>
    </source>
</evidence>
<keyword evidence="18 32" id="KW-0946">Virion</keyword>
<keyword evidence="14 32" id="KW-0812">Transmembrane</keyword>
<evidence type="ECO:0000256" key="30">
    <source>
        <dbReference type="ARBA" id="ARBA00023288"/>
    </source>
</evidence>
<comment type="miscellaneous">
    <text evidence="32">Inhibitors targeting HIV-1 viral envelope proteins are used as antiretroviral drugs. Attachment of virions to the cell surface via non-specific interactions and CD4 binding can be blocked by inhibitors that include cyanovirin-N, cyclotriazadisulfonamide analogs, PRO 2000, TNX 355 and PRO 542. In addition, BMS 806 can block CD4-induced conformational changes. Env interactions with the coreceptor molecules can be targeted by CCR5 antagonists including SCH-D, maraviroc (UK 427857) and aplaviroc (GW 873140), and the CXCR4 antagonist AMD 070. Fusion of viral and cellular membranes can be inhibited by peptides such as enfuvirtide and tifuvirtide (T 1249). Resistance to inhibitors associated with mutations in Env are observed. Most of the time, single mutations confer only a modest reduction in drug susceptibility. Combination of several mutations is usually required to develop a high-level drug resistance.</text>
</comment>
<evidence type="ECO:0000256" key="1">
    <source>
        <dbReference type="ARBA" id="ARBA00004402"/>
    </source>
</evidence>
<feature type="region of interest" description="CD4-binding loop" evidence="32">
    <location>
        <begin position="378"/>
        <end position="388"/>
    </location>
</feature>
<evidence type="ECO:0000256" key="24">
    <source>
        <dbReference type="ARBA" id="ARBA00023054"/>
    </source>
</evidence>
<evidence type="ECO:0000256" key="22">
    <source>
        <dbReference type="ARBA" id="ARBA00022989"/>
    </source>
</evidence>
<evidence type="ECO:0000256" key="27">
    <source>
        <dbReference type="ARBA" id="ARBA00023157"/>
    </source>
</evidence>
<evidence type="ECO:0000256" key="34">
    <source>
        <dbReference type="SAM" id="MobiDB-lite"/>
    </source>
</evidence>
<dbReference type="GO" id="GO:0019062">
    <property type="term" value="P:virion attachment to host cell"/>
    <property type="evidence" value="ECO:0007669"/>
    <property type="project" value="UniProtKB-UniRule"/>
</dbReference>
<comment type="function">
    <text evidence="32">Surface protein gp120: Attaches the virus to the host lymphoid cell by binding to the primary receptor CD4. This interaction induces a structural rearrangement creating a high affinity binding site for a chemokine coreceptor like CXCR4 and/or CCR5. Acts as a ligand for CD209/DC-SIGN and CLEC4M/DC-SIGNR, which are respectively found on dendritic cells (DCs), and on endothelial cells of liver sinusoids and lymph node sinuses. These interactions allow capture of viral particles at mucosal surfaces by these cells and subsequent transmission to permissive cells. HIV subverts the migration properties of dendritic cells to gain access to CD4+ T-cells in lymph nodes. Virus transmission to permissive T-cells occurs either in trans (without DCs infection, through viral capture and transmission), or in cis (following DCs productive infection, through the usual CD4-gp120 interaction), thereby inducing a robust infection. In trans infection, bound virions remain infectious over days and it is proposed that they are not degraded, but protected in non-lysosomal acidic organelles within the DCs close to the cell membrane thus contributing to the viral infectious potential during DCs' migration from the periphery to the lymphoid tissues. On arrival at lymphoid tissues, intact virions recycle back to DCs' cell surface allowing virus transmission to CD4+ T-cells.</text>
</comment>
<evidence type="ECO:0000313" key="37">
    <source>
        <dbReference type="EMBL" id="ADI62279.1"/>
    </source>
</evidence>
<evidence type="ECO:0000256" key="21">
    <source>
        <dbReference type="ARBA" id="ARBA00022890"/>
    </source>
</evidence>
<dbReference type="GO" id="GO:0019082">
    <property type="term" value="P:viral protein processing"/>
    <property type="evidence" value="ECO:0007669"/>
    <property type="project" value="UniProtKB-UniRule"/>
</dbReference>
<keyword evidence="21 32" id="KW-1164">Virus endocytosis by host</keyword>
<evidence type="ECO:0000256" key="15">
    <source>
        <dbReference type="ARBA" id="ARBA00022703"/>
    </source>
</evidence>
<feature type="region of interest" description="Fusion peptide" evidence="32">
    <location>
        <begin position="522"/>
        <end position="542"/>
    </location>
</feature>
<evidence type="ECO:0000256" key="32">
    <source>
        <dbReference type="HAMAP-Rule" id="MF_04083"/>
    </source>
</evidence>
<dbReference type="Gene3D" id="2.170.40.20">
    <property type="entry name" value="Human immunodeficiency virus 1, Gp160, envelope glycoprotein"/>
    <property type="match status" value="2"/>
</dbReference>
<evidence type="ECO:0000256" key="8">
    <source>
        <dbReference type="ARBA" id="ARBA00022510"/>
    </source>
</evidence>
<feature type="region of interest" description="MPER; binding to GalCer" evidence="32">
    <location>
        <begin position="672"/>
        <end position="693"/>
    </location>
</feature>
<dbReference type="GO" id="GO:1903911">
    <property type="term" value="P:positive regulation of receptor clustering"/>
    <property type="evidence" value="ECO:0007669"/>
    <property type="project" value="UniProtKB-UniRule"/>
</dbReference>
<keyword evidence="23 32" id="KW-1039">Host endosome</keyword>
<dbReference type="GO" id="GO:0055036">
    <property type="term" value="C:virion membrane"/>
    <property type="evidence" value="ECO:0007669"/>
    <property type="project" value="UniProtKB-SubCell"/>
</dbReference>
<keyword evidence="8 32" id="KW-1170">Fusion of virus membrane with host endosomal membrane</keyword>
<dbReference type="GO" id="GO:0052031">
    <property type="term" value="P:symbiont-mediated perturbation of host defense response"/>
    <property type="evidence" value="ECO:0007669"/>
    <property type="project" value="UniProtKB-UniRule"/>
</dbReference>
<comment type="subunit">
    <text evidence="32">The mature envelope protein (Env) consists of a homotrimer of non-covalently associated gp120-gp41 heterodimers. The resulting complex protrudes from the virus surface as a spike. There seems to be as few as 10 spikes on the average virion. Surface protein gp120 interacts with host CD4, CCR5 and CXCR4. Gp120 also interacts with the C-type lectins CD209/DC-SIGN and CLEC4M/DC-SIGNR (collectively referred to as DC-SIGN(R)). Gp120 and gp41 interact with GalCer. Gp120 interacts with host ITGA4/ITGB7 complex; on CD4+ T-cells, this interaction results in rapid activation of integrin ITGAL/LFA-1, which facilitates efficient cell-to-cell spreading of HIV-1. Gp120 interacts with cell-associated heparan sulfate; this interaction increases virus infectivity on permissive cells and may be involved in infection of CD4- cells.</text>
</comment>
<evidence type="ECO:0000256" key="4">
    <source>
        <dbReference type="ARBA" id="ARBA00004563"/>
    </source>
</evidence>
<evidence type="ECO:0000256" key="25">
    <source>
        <dbReference type="ARBA" id="ARBA00023136"/>
    </source>
</evidence>
<feature type="region of interest" description="Disordered" evidence="34">
    <location>
        <begin position="731"/>
        <end position="752"/>
    </location>
</feature>
<feature type="topological domain" description="Cytoplasmic" evidence="32">
    <location>
        <begin position="716"/>
        <end position="866"/>
    </location>
</feature>
<dbReference type="SUPFAM" id="SSF58069">
    <property type="entry name" value="Virus ectodomain"/>
    <property type="match status" value="1"/>
</dbReference>
<evidence type="ECO:0000259" key="35">
    <source>
        <dbReference type="Pfam" id="PF00516"/>
    </source>
</evidence>
<comment type="subcellular location">
    <molecule>Transmembrane protein gp41</molecule>
    <subcellularLocation>
        <location evidence="32">Virion membrane</location>
        <topology evidence="32">Single-pass type I membrane protein</topology>
    </subcellularLocation>
    <subcellularLocation>
        <location evidence="32">Host cell membrane</location>
        <topology evidence="32">Single-pass type I membrane protein</topology>
    </subcellularLocation>
    <subcellularLocation>
        <location evidence="32">Host endosome membrane</location>
        <topology evidence="32">Single-pass type I membrane protein</topology>
    </subcellularLocation>
    <text evidence="32">It is probably concentrated at the site of budding and incorporated into the virions possibly by contacts between the cytoplasmic tail of Env and the N-terminus of Gag.</text>
</comment>
<feature type="disulfide bond" evidence="32">
    <location>
        <begin position="234"/>
        <end position="263"/>
    </location>
</feature>
<feature type="domain" description="Retroviral envelope protein GP41-like" evidence="36">
    <location>
        <begin position="540"/>
        <end position="730"/>
    </location>
</feature>
<keyword evidence="11 32" id="KW-0945">Host-virus interaction</keyword>
<evidence type="ECO:0000256" key="5">
    <source>
        <dbReference type="ARBA" id="ARBA00004578"/>
    </source>
</evidence>
<evidence type="ECO:0000256" key="18">
    <source>
        <dbReference type="ARBA" id="ARBA00022844"/>
    </source>
</evidence>
<feature type="domain" description="Human immunodeficiency virus 1 envelope glycoprotein Gp120" evidence="35">
    <location>
        <begin position="31"/>
        <end position="521"/>
    </location>
</feature>
<dbReference type="GO" id="GO:0005198">
    <property type="term" value="F:structural molecule activity"/>
    <property type="evidence" value="ECO:0007669"/>
    <property type="project" value="UniProtKB-UniRule"/>
</dbReference>
<keyword evidence="9 32" id="KW-1032">Host cell membrane</keyword>